<comment type="caution">
    <text evidence="2">The sequence shown here is derived from an EMBL/GenBank/DDBJ whole genome shotgun (WGS) entry which is preliminary data.</text>
</comment>
<feature type="compositionally biased region" description="Low complexity" evidence="1">
    <location>
        <begin position="76"/>
        <end position="100"/>
    </location>
</feature>
<name>A0A4Z1PQ92_9PEZI</name>
<proteinExistence type="predicted"/>
<evidence type="ECO:0000313" key="2">
    <source>
        <dbReference type="EMBL" id="TID24824.1"/>
    </source>
</evidence>
<organism evidence="2 3">
    <name type="scientific">Venturia nashicola</name>
    <dbReference type="NCBI Taxonomy" id="86259"/>
    <lineage>
        <taxon>Eukaryota</taxon>
        <taxon>Fungi</taxon>
        <taxon>Dikarya</taxon>
        <taxon>Ascomycota</taxon>
        <taxon>Pezizomycotina</taxon>
        <taxon>Dothideomycetes</taxon>
        <taxon>Pleosporomycetidae</taxon>
        <taxon>Venturiales</taxon>
        <taxon>Venturiaceae</taxon>
        <taxon>Venturia</taxon>
    </lineage>
</organism>
<dbReference type="AlphaFoldDB" id="A0A4Z1PQ92"/>
<reference evidence="2 3" key="1">
    <citation type="submission" date="2019-04" db="EMBL/GenBank/DDBJ databases">
        <title>High contiguity whole genome sequence and gene annotation resource for two Venturia nashicola isolates.</title>
        <authorList>
            <person name="Prokchorchik M."/>
            <person name="Won K."/>
            <person name="Lee Y."/>
            <person name="Choi E.D."/>
            <person name="Segonzac C."/>
            <person name="Sohn K.H."/>
        </authorList>
    </citation>
    <scope>NUCLEOTIDE SEQUENCE [LARGE SCALE GENOMIC DNA]</scope>
    <source>
        <strain evidence="2 3">PRI2</strain>
    </source>
</reference>
<evidence type="ECO:0000256" key="1">
    <source>
        <dbReference type="SAM" id="MobiDB-lite"/>
    </source>
</evidence>
<keyword evidence="3" id="KW-1185">Reference proteome</keyword>
<gene>
    <name evidence="2" type="ORF">E6O75_ATG04029</name>
</gene>
<feature type="compositionally biased region" description="Polar residues" evidence="1">
    <location>
        <begin position="62"/>
        <end position="75"/>
    </location>
</feature>
<evidence type="ECO:0000313" key="3">
    <source>
        <dbReference type="Proteomes" id="UP000298493"/>
    </source>
</evidence>
<feature type="region of interest" description="Disordered" evidence="1">
    <location>
        <begin position="62"/>
        <end position="104"/>
    </location>
</feature>
<dbReference type="OrthoDB" id="10441300at2759"/>
<dbReference type="EMBL" id="SNSC02000004">
    <property type="protein sequence ID" value="TID24824.1"/>
    <property type="molecule type" value="Genomic_DNA"/>
</dbReference>
<accession>A0A4Z1PQ92</accession>
<protein>
    <submittedName>
        <fullName evidence="2">Uncharacterized protein</fullName>
    </submittedName>
</protein>
<sequence length="216" mass="24251">MPLFHQLGRKHSPSRRNAIILPHNYDVLSGSMPTLSSYQDSEADNQNLTHLTFYHHSNESTTTVMPSRLSHGSTESRATFFDSDSDSSASSSRRISSPSSLQGSAHRFKPLWDRRWPFLDDETPTHGAVELGYPEVITLGSFVPHMYELKDISLSADRLLARLGTFVNRDEWAQWMQPCQTLGESRVIREVKKGKGIITTADRVKAAQSAHVLRDG</sequence>
<dbReference type="Proteomes" id="UP000298493">
    <property type="component" value="Unassembled WGS sequence"/>
</dbReference>